<evidence type="ECO:0000256" key="2">
    <source>
        <dbReference type="ARBA" id="ARBA00022679"/>
    </source>
</evidence>
<evidence type="ECO:0000313" key="4">
    <source>
        <dbReference type="EMBL" id="GAA4389850.1"/>
    </source>
</evidence>
<dbReference type="Gene3D" id="3.40.50.150">
    <property type="entry name" value="Vaccinia Virus protein VP39"/>
    <property type="match status" value="1"/>
</dbReference>
<dbReference type="RefSeq" id="WP_345031244.1">
    <property type="nucleotide sequence ID" value="NZ_BAABGL010000008.1"/>
</dbReference>
<dbReference type="Pfam" id="PF01596">
    <property type="entry name" value="Methyltransf_3"/>
    <property type="match status" value="1"/>
</dbReference>
<name>A0ABP8JF21_9MICO</name>
<proteinExistence type="predicted"/>
<accession>A0ABP8JF21</accession>
<keyword evidence="5" id="KW-1185">Reference proteome</keyword>
<dbReference type="EMBL" id="BAABGL010000008">
    <property type="protein sequence ID" value="GAA4389850.1"/>
    <property type="molecule type" value="Genomic_DNA"/>
</dbReference>
<evidence type="ECO:0000256" key="1">
    <source>
        <dbReference type="ARBA" id="ARBA00022603"/>
    </source>
</evidence>
<sequence>MVDFHDFSAAVLARSRDHDSRVEAHESRYRNLEPASARLLADLVCGLRAENVLEVGTSNGYSTMWIAQALPPGGRILTIDNHPGRAAEAAGHFAEVGLEAQIEQRVGDAGEELAAIHGSFDLIFLDSDRTAYLDYLPQILRLLDGLLVVDNVISHEHETADFAAALRETPGFAVLMLAVGKGLLLAQRSAEY</sequence>
<dbReference type="SUPFAM" id="SSF53335">
    <property type="entry name" value="S-adenosyl-L-methionine-dependent methyltransferases"/>
    <property type="match status" value="1"/>
</dbReference>
<reference evidence="5" key="1">
    <citation type="journal article" date="2019" name="Int. J. Syst. Evol. Microbiol.">
        <title>The Global Catalogue of Microorganisms (GCM) 10K type strain sequencing project: providing services to taxonomists for standard genome sequencing and annotation.</title>
        <authorList>
            <consortium name="The Broad Institute Genomics Platform"/>
            <consortium name="The Broad Institute Genome Sequencing Center for Infectious Disease"/>
            <person name="Wu L."/>
            <person name="Ma J."/>
        </authorList>
    </citation>
    <scope>NUCLEOTIDE SEQUENCE [LARGE SCALE GENOMIC DNA]</scope>
    <source>
        <strain evidence="5">JCM 17808</strain>
    </source>
</reference>
<dbReference type="GO" id="GO:0032259">
    <property type="term" value="P:methylation"/>
    <property type="evidence" value="ECO:0007669"/>
    <property type="project" value="UniProtKB-KW"/>
</dbReference>
<dbReference type="PANTHER" id="PTHR43167:SF1">
    <property type="entry name" value="PUTATIVE (AFU_ORTHOLOGUE AFUA_6G01830)-RELATED"/>
    <property type="match status" value="1"/>
</dbReference>
<dbReference type="Proteomes" id="UP001500642">
    <property type="component" value="Unassembled WGS sequence"/>
</dbReference>
<dbReference type="PROSITE" id="PS51682">
    <property type="entry name" value="SAM_OMT_I"/>
    <property type="match status" value="1"/>
</dbReference>
<dbReference type="InterPro" id="IPR002935">
    <property type="entry name" value="SAM_O-MeTrfase"/>
</dbReference>
<organism evidence="4 5">
    <name type="scientific">Brevibacterium pityocampae</name>
    <dbReference type="NCBI Taxonomy" id="506594"/>
    <lineage>
        <taxon>Bacteria</taxon>
        <taxon>Bacillati</taxon>
        <taxon>Actinomycetota</taxon>
        <taxon>Actinomycetes</taxon>
        <taxon>Micrococcales</taxon>
        <taxon>Brevibacteriaceae</taxon>
        <taxon>Brevibacterium</taxon>
    </lineage>
</organism>
<dbReference type="PANTHER" id="PTHR43167">
    <property type="entry name" value="PUTATIVE (AFU_ORTHOLOGUE AFUA_6G01830)-RELATED"/>
    <property type="match status" value="1"/>
</dbReference>
<dbReference type="InterPro" id="IPR029063">
    <property type="entry name" value="SAM-dependent_MTases_sf"/>
</dbReference>
<evidence type="ECO:0000313" key="5">
    <source>
        <dbReference type="Proteomes" id="UP001500642"/>
    </source>
</evidence>
<gene>
    <name evidence="4" type="ORF">GCM10023167_15890</name>
</gene>
<keyword evidence="1 4" id="KW-0489">Methyltransferase</keyword>
<comment type="caution">
    <text evidence="4">The sequence shown here is derived from an EMBL/GenBank/DDBJ whole genome shotgun (WGS) entry which is preliminary data.</text>
</comment>
<evidence type="ECO:0000256" key="3">
    <source>
        <dbReference type="ARBA" id="ARBA00022691"/>
    </source>
</evidence>
<protein>
    <submittedName>
        <fullName evidence="4">Class I SAM-dependent methyltransferase</fullName>
    </submittedName>
</protein>
<dbReference type="CDD" id="cd02440">
    <property type="entry name" value="AdoMet_MTases"/>
    <property type="match status" value="1"/>
</dbReference>
<keyword evidence="2" id="KW-0808">Transferase</keyword>
<keyword evidence="3" id="KW-0949">S-adenosyl-L-methionine</keyword>
<dbReference type="GO" id="GO:0008168">
    <property type="term" value="F:methyltransferase activity"/>
    <property type="evidence" value="ECO:0007669"/>
    <property type="project" value="UniProtKB-KW"/>
</dbReference>